<dbReference type="STRING" id="1834191.A5886_000834"/>
<evidence type="ECO:0000313" key="5">
    <source>
        <dbReference type="Proteomes" id="UP000195043"/>
    </source>
</evidence>
<comment type="function">
    <text evidence="1">Transcriptional repressor of xylose-utilizing enzymes.</text>
</comment>
<dbReference type="SUPFAM" id="SSF53067">
    <property type="entry name" value="Actin-like ATPase domain"/>
    <property type="match status" value="1"/>
</dbReference>
<keyword evidence="3" id="KW-0119">Carbohydrate metabolism</keyword>
<name>A0A242A3Y8_9ENTE</name>
<dbReference type="GO" id="GO:0042732">
    <property type="term" value="P:D-xylose metabolic process"/>
    <property type="evidence" value="ECO:0007669"/>
    <property type="project" value="UniProtKB-KW"/>
</dbReference>
<evidence type="ECO:0008006" key="6">
    <source>
        <dbReference type="Google" id="ProtNLM"/>
    </source>
</evidence>
<dbReference type="InterPro" id="IPR036390">
    <property type="entry name" value="WH_DNA-bd_sf"/>
</dbReference>
<dbReference type="EMBL" id="NGKU01000001">
    <property type="protein sequence ID" value="OTN75758.1"/>
    <property type="molecule type" value="Genomic_DNA"/>
</dbReference>
<dbReference type="AlphaFoldDB" id="A0A242A3Y8"/>
<dbReference type="Pfam" id="PF00480">
    <property type="entry name" value="ROK"/>
    <property type="match status" value="1"/>
</dbReference>
<keyword evidence="5" id="KW-1185">Reference proteome</keyword>
<evidence type="ECO:0000256" key="3">
    <source>
        <dbReference type="ARBA" id="ARBA00022629"/>
    </source>
</evidence>
<dbReference type="InterPro" id="IPR036388">
    <property type="entry name" value="WH-like_DNA-bd_sf"/>
</dbReference>
<keyword evidence="3" id="KW-0859">Xylose metabolism</keyword>
<evidence type="ECO:0000256" key="1">
    <source>
        <dbReference type="ARBA" id="ARBA00002486"/>
    </source>
</evidence>
<accession>A0A242A3Y8</accession>
<dbReference type="InterPro" id="IPR043129">
    <property type="entry name" value="ATPase_NBD"/>
</dbReference>
<dbReference type="Gene3D" id="1.10.10.10">
    <property type="entry name" value="Winged helix-like DNA-binding domain superfamily/Winged helix DNA-binding domain"/>
    <property type="match status" value="1"/>
</dbReference>
<gene>
    <name evidence="4" type="ORF">A5886_000834</name>
</gene>
<dbReference type="Proteomes" id="UP000195043">
    <property type="component" value="Unassembled WGS sequence"/>
</dbReference>
<reference evidence="4 5" key="1">
    <citation type="submission" date="2017-05" db="EMBL/GenBank/DDBJ databases">
        <title>The Genome Sequence of Enterococcus sp. 8G7_MSG3316.</title>
        <authorList>
            <consortium name="The Broad Institute Genomics Platform"/>
            <consortium name="The Broad Institute Genomic Center for Infectious Diseases"/>
            <person name="Earl A."/>
            <person name="Manson A."/>
            <person name="Schwartman J."/>
            <person name="Gilmore M."/>
            <person name="Abouelleil A."/>
            <person name="Cao P."/>
            <person name="Chapman S."/>
            <person name="Cusick C."/>
            <person name="Shea T."/>
            <person name="Young S."/>
            <person name="Neafsey D."/>
            <person name="Nusbaum C."/>
            <person name="Birren B."/>
        </authorList>
    </citation>
    <scope>NUCLEOTIDE SEQUENCE [LARGE SCALE GENOMIC DNA]</scope>
    <source>
        <strain evidence="4 5">8G7_MSG3316</strain>
    </source>
</reference>
<comment type="caution">
    <text evidence="4">The sequence shown here is derived from an EMBL/GenBank/DDBJ whole genome shotgun (WGS) entry which is preliminary data.</text>
</comment>
<proteinExistence type="inferred from homology"/>
<dbReference type="PANTHER" id="PTHR18964:SF149">
    <property type="entry name" value="BIFUNCTIONAL UDP-N-ACETYLGLUCOSAMINE 2-EPIMERASE_N-ACETYLMANNOSAMINE KINASE"/>
    <property type="match status" value="1"/>
</dbReference>
<evidence type="ECO:0000256" key="2">
    <source>
        <dbReference type="ARBA" id="ARBA00006479"/>
    </source>
</evidence>
<dbReference type="InterPro" id="IPR000600">
    <property type="entry name" value="ROK"/>
</dbReference>
<comment type="similarity">
    <text evidence="2">Belongs to the ROK (NagC/XylR) family.</text>
</comment>
<dbReference type="SUPFAM" id="SSF46785">
    <property type="entry name" value="Winged helix' DNA-binding domain"/>
    <property type="match status" value="1"/>
</dbReference>
<dbReference type="Gene3D" id="3.30.420.40">
    <property type="match status" value="2"/>
</dbReference>
<dbReference type="OrthoDB" id="6501901at2"/>
<evidence type="ECO:0000313" key="4">
    <source>
        <dbReference type="EMBL" id="OTN75758.1"/>
    </source>
</evidence>
<sequence>MASNNHLVRSQNKQLVLKQLFQHESLFAADIVKATGISMVTVNSLIRELLAEDTIIKGPLQQKNMGRPAVTYQLNVLKQQPLLLCLIDIEGELFLHTLLVDIKGRILGENQRIAPRTPADFQKAVTQQLHNYPQATQIALCIPGKINQGIVTSSWYEVFDLWPLNELMAAITTLPFYCQNDAHLLTIGACIHQGLSLRQTIVGIYNPEQSMPGITLLVNETLLEGQRSLAGEAKFLPGYLDQGVPKTRTTLVNRLAEVIPFYNAAFAPHCLIVASTFPIESSLRLALAQQPILQKQPNQPAIYFVNDLKQALIFGLHWLIFHNTPYSLA</sequence>
<protein>
    <recommendedName>
        <fullName evidence="6">ROK family protein</fullName>
    </recommendedName>
</protein>
<dbReference type="PANTHER" id="PTHR18964">
    <property type="entry name" value="ROK (REPRESSOR, ORF, KINASE) FAMILY"/>
    <property type="match status" value="1"/>
</dbReference>
<dbReference type="RefSeq" id="WP_086273782.1">
    <property type="nucleotide sequence ID" value="NZ_NGKU01000001.1"/>
</dbReference>
<organism evidence="4 5">
    <name type="scientific">Candidatus Enterococcus testudinis</name>
    <dbReference type="NCBI Taxonomy" id="1834191"/>
    <lineage>
        <taxon>Bacteria</taxon>
        <taxon>Bacillati</taxon>
        <taxon>Bacillota</taxon>
        <taxon>Bacilli</taxon>
        <taxon>Lactobacillales</taxon>
        <taxon>Enterococcaceae</taxon>
        <taxon>Enterococcus</taxon>
    </lineage>
</organism>